<organism evidence="1 2">
    <name type="scientific">Coemansia reversa (strain ATCC 12441 / NRRL 1564)</name>
    <dbReference type="NCBI Taxonomy" id="763665"/>
    <lineage>
        <taxon>Eukaryota</taxon>
        <taxon>Fungi</taxon>
        <taxon>Fungi incertae sedis</taxon>
        <taxon>Zoopagomycota</taxon>
        <taxon>Kickxellomycotina</taxon>
        <taxon>Kickxellomycetes</taxon>
        <taxon>Kickxellales</taxon>
        <taxon>Kickxellaceae</taxon>
        <taxon>Coemansia</taxon>
    </lineage>
</organism>
<gene>
    <name evidence="1" type="ORF">COEREDRAFT_10528</name>
</gene>
<dbReference type="AlphaFoldDB" id="A0A2G5B5Q5"/>
<proteinExistence type="predicted"/>
<protein>
    <submittedName>
        <fullName evidence="1">Uncharacterized protein</fullName>
    </submittedName>
</protein>
<reference evidence="1 2" key="1">
    <citation type="journal article" date="2015" name="Genome Biol. Evol.">
        <title>Phylogenomic analyses indicate that early fungi evolved digesting cell walls of algal ancestors of land plants.</title>
        <authorList>
            <person name="Chang Y."/>
            <person name="Wang S."/>
            <person name="Sekimoto S."/>
            <person name="Aerts A.L."/>
            <person name="Choi C."/>
            <person name="Clum A."/>
            <person name="LaButti K.M."/>
            <person name="Lindquist E.A."/>
            <person name="Yee Ngan C."/>
            <person name="Ohm R.A."/>
            <person name="Salamov A.A."/>
            <person name="Grigoriev I.V."/>
            <person name="Spatafora J.W."/>
            <person name="Berbee M.L."/>
        </authorList>
    </citation>
    <scope>NUCLEOTIDE SEQUENCE [LARGE SCALE GENOMIC DNA]</scope>
    <source>
        <strain evidence="1 2">NRRL 1564</strain>
    </source>
</reference>
<sequence>MDKILVEQVAAVREGESAQLPLRTQETTTVQRPSTGISLSTISVMLKVLNAAVDRDGQVYCKNSWKITNSQDAQRQSFGLKMLLRSLPVMARQWAWYPRAYPEAEMQLCPIPDCSERETQGHMFTCPAYHRPTYTANDFNPSLCSSVTEIAVEVANTRLAFPGLTDELLERVKRRTDAHFQEEILNLEVHLRPTMHDHDRFNKQATQLKDKRTRTPQLFFAELLTKSYDWYKERCQFQADKEDASLHSSVWRWRQMKKHNGQVTVQNPRAGIPDGLPVWPSTTRRQRDKMRQSYRATIKSLIL</sequence>
<evidence type="ECO:0000313" key="1">
    <source>
        <dbReference type="EMBL" id="PIA14331.1"/>
    </source>
</evidence>
<evidence type="ECO:0000313" key="2">
    <source>
        <dbReference type="Proteomes" id="UP000242474"/>
    </source>
</evidence>
<dbReference type="EMBL" id="KZ303519">
    <property type="protein sequence ID" value="PIA14331.1"/>
    <property type="molecule type" value="Genomic_DNA"/>
</dbReference>
<dbReference type="Proteomes" id="UP000242474">
    <property type="component" value="Unassembled WGS sequence"/>
</dbReference>
<keyword evidence="2" id="KW-1185">Reference proteome</keyword>
<name>A0A2G5B5Q5_COERN</name>
<dbReference type="OrthoDB" id="245563at2759"/>
<accession>A0A2G5B5Q5</accession>